<dbReference type="GO" id="GO:0017125">
    <property type="term" value="F:deoxycytidyl transferase activity"/>
    <property type="evidence" value="ECO:0007669"/>
    <property type="project" value="TreeGrafter"/>
</dbReference>
<dbReference type="GO" id="GO:0006281">
    <property type="term" value="P:DNA repair"/>
    <property type="evidence" value="ECO:0007669"/>
    <property type="project" value="UniProtKB-KW"/>
</dbReference>
<feature type="compositionally biased region" description="Low complexity" evidence="11">
    <location>
        <begin position="919"/>
        <end position="928"/>
    </location>
</feature>
<dbReference type="FunFam" id="3.30.70.270:FF:000040">
    <property type="entry name" value="DNA repair protein REV1"/>
    <property type="match status" value="1"/>
</dbReference>
<dbReference type="SUPFAM" id="SSF56672">
    <property type="entry name" value="DNA/RNA polymerases"/>
    <property type="match status" value="1"/>
</dbReference>
<comment type="function">
    <text evidence="9">Deoxycytidyl transferase involved in DNA repair. Transfers a dCMP residue from dCTP to the 3'-end of a DNA primer in a template-dependent reaction. May assist in the first step in the bypass of abasic lesions by the insertion of a nucleotide opposite the lesion. Required for normal induction of mutations by physical and chemical agents.</text>
</comment>
<dbReference type="InterPro" id="IPR001357">
    <property type="entry name" value="BRCT_dom"/>
</dbReference>
<dbReference type="PIRSF" id="PIRSF036573">
    <property type="entry name" value="REV1"/>
    <property type="match status" value="1"/>
</dbReference>
<dbReference type="PANTHER" id="PTHR45990">
    <property type="entry name" value="DNA REPAIR PROTEIN REV1"/>
    <property type="match status" value="1"/>
</dbReference>
<keyword evidence="9" id="KW-0237">DNA synthesis</keyword>
<feature type="binding site" evidence="10">
    <location>
        <position position="449"/>
    </location>
    <ligand>
        <name>Mg(2+)</name>
        <dbReference type="ChEBI" id="CHEBI:18420"/>
        <label>1</label>
    </ligand>
</feature>
<feature type="compositionally biased region" description="Basic and acidic residues" evidence="11">
    <location>
        <begin position="620"/>
        <end position="647"/>
    </location>
</feature>
<dbReference type="Pfam" id="PF16727">
    <property type="entry name" value="REV1_C"/>
    <property type="match status" value="1"/>
</dbReference>
<feature type="domain" description="UmuC" evidence="13">
    <location>
        <begin position="349"/>
        <end position="547"/>
    </location>
</feature>
<evidence type="ECO:0000256" key="1">
    <source>
        <dbReference type="ARBA" id="ARBA00004173"/>
    </source>
</evidence>
<feature type="compositionally biased region" description="Polar residues" evidence="11">
    <location>
        <begin position="253"/>
        <end position="265"/>
    </location>
</feature>
<feature type="binding site" evidence="10">
    <location>
        <position position="448"/>
    </location>
    <ligand>
        <name>Mg(2+)</name>
        <dbReference type="ChEBI" id="CHEBI:18420"/>
        <label>1</label>
    </ligand>
</feature>
<dbReference type="Gene3D" id="6.10.250.1630">
    <property type="match status" value="1"/>
</dbReference>
<name>A0A151GET8_DRECN</name>
<dbReference type="SMART" id="SM00292">
    <property type="entry name" value="BRCT"/>
    <property type="match status" value="1"/>
</dbReference>
<dbReference type="Gene3D" id="6.10.250.1490">
    <property type="match status" value="1"/>
</dbReference>
<dbReference type="InterPro" id="IPR001126">
    <property type="entry name" value="UmuC"/>
</dbReference>
<feature type="region of interest" description="Disordered" evidence="11">
    <location>
        <begin position="831"/>
        <end position="853"/>
    </location>
</feature>
<dbReference type="Gene3D" id="3.40.50.10190">
    <property type="entry name" value="BRCT domain"/>
    <property type="match status" value="1"/>
</dbReference>
<dbReference type="InterPro" id="IPR031991">
    <property type="entry name" value="Rev1_C"/>
</dbReference>
<dbReference type="PANTHER" id="PTHR45990:SF1">
    <property type="entry name" value="DNA REPAIR PROTEIN REV1"/>
    <property type="match status" value="1"/>
</dbReference>
<feature type="binding site" evidence="10">
    <location>
        <position position="353"/>
    </location>
    <ligand>
        <name>Mg(2+)</name>
        <dbReference type="ChEBI" id="CHEBI:18420"/>
        <label>1</label>
    </ligand>
</feature>
<dbReference type="GO" id="GO:0005739">
    <property type="term" value="C:mitochondrion"/>
    <property type="evidence" value="ECO:0007669"/>
    <property type="project" value="UniProtKB-SubCell"/>
</dbReference>
<keyword evidence="15" id="KW-1185">Reference proteome</keyword>
<dbReference type="InterPro" id="IPR038401">
    <property type="entry name" value="Rev1_C_sf"/>
</dbReference>
<dbReference type="Proteomes" id="UP000076580">
    <property type="component" value="Chromosome 03"/>
</dbReference>
<protein>
    <recommendedName>
        <fullName evidence="2 9">DNA repair protein REV1</fullName>
        <ecNumber evidence="9">2.7.7.-</ecNumber>
    </recommendedName>
</protein>
<keyword evidence="6 9" id="KW-0238">DNA-binding</keyword>
<dbReference type="InterPro" id="IPR043502">
    <property type="entry name" value="DNA/RNA_pol_sf"/>
</dbReference>
<feature type="region of interest" description="Disordered" evidence="11">
    <location>
        <begin position="905"/>
        <end position="945"/>
    </location>
</feature>
<dbReference type="InterPro" id="IPR036420">
    <property type="entry name" value="BRCT_dom_sf"/>
</dbReference>
<reference evidence="14 15" key="1">
    <citation type="journal article" date="2016" name="Sci. Rep.">
        <title>Insights into Adaptations to a Near-Obligate Nematode Endoparasitic Lifestyle from the Finished Genome of Drechmeria coniospora.</title>
        <authorList>
            <person name="Zhang L."/>
            <person name="Zhou Z."/>
            <person name="Guo Q."/>
            <person name="Fokkens L."/>
            <person name="Miskei M."/>
            <person name="Pocsi I."/>
            <person name="Zhang W."/>
            <person name="Chen M."/>
            <person name="Wang L."/>
            <person name="Sun Y."/>
            <person name="Donzelli B.G."/>
            <person name="Gibson D.M."/>
            <person name="Nelson D.R."/>
            <person name="Luo J.G."/>
            <person name="Rep M."/>
            <person name="Liu H."/>
            <person name="Yang S."/>
            <person name="Wang J."/>
            <person name="Krasnoff S.B."/>
            <person name="Xu Y."/>
            <person name="Molnar I."/>
            <person name="Lin M."/>
        </authorList>
    </citation>
    <scope>NUCLEOTIDE SEQUENCE [LARGE SCALE GENOMIC DNA]</scope>
    <source>
        <strain evidence="14 15">ARSEF 6962</strain>
    </source>
</reference>
<evidence type="ECO:0000256" key="3">
    <source>
        <dbReference type="ARBA" id="ARBA00022679"/>
    </source>
</evidence>
<keyword evidence="10" id="KW-0460">Magnesium</keyword>
<evidence type="ECO:0000256" key="8">
    <source>
        <dbReference type="ARBA" id="ARBA00023204"/>
    </source>
</evidence>
<dbReference type="FunFam" id="3.40.50.10190:FF:000011">
    <property type="entry name" value="DNA repair protein REV1"/>
    <property type="match status" value="1"/>
</dbReference>
<accession>A0A151GET8</accession>
<dbReference type="GO" id="GO:0042276">
    <property type="term" value="P:error-prone translesion synthesis"/>
    <property type="evidence" value="ECO:0007669"/>
    <property type="project" value="InterPro"/>
</dbReference>
<evidence type="ECO:0000256" key="6">
    <source>
        <dbReference type="ARBA" id="ARBA00023125"/>
    </source>
</evidence>
<dbReference type="Pfam" id="PF00817">
    <property type="entry name" value="IMS"/>
    <property type="match status" value="1"/>
</dbReference>
<evidence type="ECO:0000313" key="15">
    <source>
        <dbReference type="Proteomes" id="UP000076580"/>
    </source>
</evidence>
<comment type="cofactor">
    <cofactor evidence="10">
        <name>Mg(2+)</name>
        <dbReference type="ChEBI" id="CHEBI:18420"/>
    </cofactor>
    <text evidence="10">Binds 2 magnesium ions.</text>
</comment>
<evidence type="ECO:0000256" key="10">
    <source>
        <dbReference type="PIRSR" id="PIRSR036573-2"/>
    </source>
</evidence>
<sequence>MGSTLDKNSSSVRKRIKNHTFEDEDGEEYEGSEFHGFGDYFRRKKIKLQNLDAELRASSDKAQIFKGIVAHITGYTQPPLHILHREIVQHGGGFLQYLDGKTMATHIIASTLPPKKSVEFHRYRIVKPAWIMDSVQAGKLLPWAEYRVLDEGPRQKVLKFDGRQGLTQTSPELKQGYREQTDNSFYTSQIKSAASASLPGQDLSQVAVKLPSSEPLKTPDGTTGFHGAPVEGTETAAETTSSNGESAHVAAEASTTSKVPTSDKSPTGPAKALKIMTSEEHNAWLLSDPRLRKSSTANPDFLKQFYSESRLHHLSTWKASLKSSMQRLAASKGLLQQKSKKRPGARSYVMHVDFDSFFCAVSLKKNPQYVDMPTVVAHSSGPGSEIASSNYPAREFGVKNGMWMKSALELCPELKVLPYDFPAYEEASRLFYESIMDAGGVVQSVSIDEALLDVTAVVLAASGSQGLDVDEDSIRGEHEKVDEMARKLRETIKAKTGCDVSIGIGANILQAKVALRRAKPAGQFHLKAEQVMEVIGLLKVESLPGVSYNLRGKLEEIGIVFVKDISGVSREHLAPGDLRGLGVQMTKLEPVKSLGNGPESSQKTLSFAAFAGPSPAKRPSRADPIDDMDSPRKARDPDSRGIDKDPIAEDPLTPRKGKCHPAMALSKAGEIDSKANTPLNVSGTQFIIPSNPDASVIAELPHDIRSRLVGQRPKSEPFKARKHGEVGTDQELLPSQVDAEVFNALPDEMKAEVLATKGQRQRDAQAGVVQTNFISVKAVDGEIEELDADFLAELPEDVRREVMDDHRRRQLARRSGLDAPVRKHQATDTDAYLPGGQRRIQFPAPPRKVPFAGSGLTATREIKDMVSAWHGEAQDEGPHDGDVDVFGDYLAQVVLEERDLEKAACLSDGSGARHGARGGEAARTGASGYVTDEARGSPRRPLTVA</sequence>
<comment type="subcellular location">
    <subcellularLocation>
        <location evidence="1">Mitochondrion</location>
    </subcellularLocation>
    <subcellularLocation>
        <location evidence="9">Nucleus</location>
    </subcellularLocation>
</comment>
<dbReference type="GO" id="GO:0003684">
    <property type="term" value="F:damaged DNA binding"/>
    <property type="evidence" value="ECO:0007669"/>
    <property type="project" value="UniProtKB-UniRule"/>
</dbReference>
<dbReference type="Gene3D" id="1.20.58.1280">
    <property type="entry name" value="DNA repair protein Rev1, C-terminal domain"/>
    <property type="match status" value="1"/>
</dbReference>
<dbReference type="InterPro" id="IPR012112">
    <property type="entry name" value="REV1"/>
</dbReference>
<evidence type="ECO:0000313" key="14">
    <source>
        <dbReference type="EMBL" id="KYK55593.1"/>
    </source>
</evidence>
<dbReference type="GO" id="GO:0046872">
    <property type="term" value="F:metal ion binding"/>
    <property type="evidence" value="ECO:0007669"/>
    <property type="project" value="UniProtKB-KW"/>
</dbReference>
<dbReference type="Pfam" id="PF16589">
    <property type="entry name" value="BRCT_2"/>
    <property type="match status" value="1"/>
</dbReference>
<dbReference type="STRING" id="98403.A0A151GET8"/>
<keyword evidence="9" id="KW-0539">Nucleus</keyword>
<dbReference type="InParanoid" id="A0A151GET8"/>
<dbReference type="InterPro" id="IPR043128">
    <property type="entry name" value="Rev_trsase/Diguanyl_cyclase"/>
</dbReference>
<evidence type="ECO:0000256" key="4">
    <source>
        <dbReference type="ARBA" id="ARBA00022695"/>
    </source>
</evidence>
<evidence type="ECO:0000256" key="11">
    <source>
        <dbReference type="SAM" id="MobiDB-lite"/>
    </source>
</evidence>
<dbReference type="EC" id="2.7.7.-" evidence="9"/>
<evidence type="ECO:0000256" key="7">
    <source>
        <dbReference type="ARBA" id="ARBA00023128"/>
    </source>
</evidence>
<dbReference type="SUPFAM" id="SSF52113">
    <property type="entry name" value="BRCT domain"/>
    <property type="match status" value="1"/>
</dbReference>
<proteinExistence type="inferred from homology"/>
<keyword evidence="7" id="KW-0496">Mitochondrion</keyword>
<feature type="region of interest" description="Disordered" evidence="11">
    <location>
        <begin position="610"/>
        <end position="658"/>
    </location>
</feature>
<evidence type="ECO:0000259" key="13">
    <source>
        <dbReference type="PROSITE" id="PS50173"/>
    </source>
</evidence>
<feature type="region of interest" description="Disordered" evidence="11">
    <location>
        <begin position="212"/>
        <end position="270"/>
    </location>
</feature>
<evidence type="ECO:0000259" key="12">
    <source>
        <dbReference type="PROSITE" id="PS50172"/>
    </source>
</evidence>
<keyword evidence="4 9" id="KW-0548">Nucleotidyltransferase</keyword>
<dbReference type="GO" id="GO:0070987">
    <property type="term" value="P:error-free translesion synthesis"/>
    <property type="evidence" value="ECO:0007669"/>
    <property type="project" value="TreeGrafter"/>
</dbReference>
<feature type="domain" description="BRCT" evidence="12">
    <location>
        <begin position="60"/>
        <end position="148"/>
    </location>
</feature>
<dbReference type="GO" id="GO:0005634">
    <property type="term" value="C:nucleus"/>
    <property type="evidence" value="ECO:0007669"/>
    <property type="project" value="UniProtKB-SubCell"/>
</dbReference>
<comment type="caution">
    <text evidence="14">The sequence shown here is derived from an EMBL/GenBank/DDBJ whole genome shotgun (WGS) entry which is preliminary data.</text>
</comment>
<evidence type="ECO:0000256" key="5">
    <source>
        <dbReference type="ARBA" id="ARBA00022763"/>
    </source>
</evidence>
<dbReference type="InterPro" id="IPR025527">
    <property type="entry name" value="HUWE1/Rev1_UBM"/>
</dbReference>
<dbReference type="GeneID" id="63720199"/>
<evidence type="ECO:0000256" key="9">
    <source>
        <dbReference type="PIRNR" id="PIRNR036573"/>
    </source>
</evidence>
<keyword evidence="3 9" id="KW-0808">Transferase</keyword>
<keyword evidence="8 9" id="KW-0234">DNA repair</keyword>
<dbReference type="GO" id="GO:0003887">
    <property type="term" value="F:DNA-directed DNA polymerase activity"/>
    <property type="evidence" value="ECO:0007669"/>
    <property type="project" value="TreeGrafter"/>
</dbReference>
<keyword evidence="5 9" id="KW-0227">DNA damage</keyword>
<feature type="compositionally biased region" description="Low complexity" evidence="11">
    <location>
        <begin position="227"/>
        <end position="247"/>
    </location>
</feature>
<dbReference type="RefSeq" id="XP_040654945.1">
    <property type="nucleotide sequence ID" value="XM_040804841.1"/>
</dbReference>
<dbReference type="AlphaFoldDB" id="A0A151GET8"/>
<comment type="similarity">
    <text evidence="9">Belongs to the DNA polymerase type-Y family.</text>
</comment>
<dbReference type="EMBL" id="LAYC01000003">
    <property type="protein sequence ID" value="KYK55593.1"/>
    <property type="molecule type" value="Genomic_DNA"/>
</dbReference>
<dbReference type="PROSITE" id="PS50173">
    <property type="entry name" value="UMUC"/>
    <property type="match status" value="1"/>
</dbReference>
<dbReference type="Pfam" id="PF14377">
    <property type="entry name" value="UBM"/>
    <property type="match status" value="2"/>
</dbReference>
<evidence type="ECO:0000256" key="2">
    <source>
        <dbReference type="ARBA" id="ARBA00020399"/>
    </source>
</evidence>
<dbReference type="CDD" id="cd17719">
    <property type="entry name" value="BRCT_Rev1"/>
    <property type="match status" value="1"/>
</dbReference>
<dbReference type="PROSITE" id="PS50172">
    <property type="entry name" value="BRCT"/>
    <property type="match status" value="1"/>
</dbReference>
<dbReference type="Gene3D" id="3.40.1170.60">
    <property type="match status" value="1"/>
</dbReference>
<organism evidence="14 15">
    <name type="scientific">Drechmeria coniospora</name>
    <name type="common">Nematophagous fungus</name>
    <name type="synonym">Meria coniospora</name>
    <dbReference type="NCBI Taxonomy" id="98403"/>
    <lineage>
        <taxon>Eukaryota</taxon>
        <taxon>Fungi</taxon>
        <taxon>Dikarya</taxon>
        <taxon>Ascomycota</taxon>
        <taxon>Pezizomycotina</taxon>
        <taxon>Sordariomycetes</taxon>
        <taxon>Hypocreomycetidae</taxon>
        <taxon>Hypocreales</taxon>
        <taxon>Ophiocordycipitaceae</taxon>
        <taxon>Drechmeria</taxon>
    </lineage>
</organism>
<keyword evidence="10" id="KW-0479">Metal-binding</keyword>
<dbReference type="Gene3D" id="3.30.70.270">
    <property type="match status" value="1"/>
</dbReference>
<gene>
    <name evidence="14" type="ORF">DCS_07556</name>
</gene>